<comment type="caution">
    <text evidence="1">The sequence shown here is derived from an EMBL/GenBank/DDBJ whole genome shotgun (WGS) entry which is preliminary data.</text>
</comment>
<protein>
    <submittedName>
        <fullName evidence="1">Uncharacterized protein</fullName>
    </submittedName>
</protein>
<proteinExistence type="predicted"/>
<gene>
    <name evidence="1" type="ORF">KIPB_017287</name>
</gene>
<organism evidence="1 2">
    <name type="scientific">Kipferlia bialata</name>
    <dbReference type="NCBI Taxonomy" id="797122"/>
    <lineage>
        <taxon>Eukaryota</taxon>
        <taxon>Metamonada</taxon>
        <taxon>Carpediemonas-like organisms</taxon>
        <taxon>Kipferlia</taxon>
    </lineage>
</organism>
<evidence type="ECO:0000313" key="2">
    <source>
        <dbReference type="Proteomes" id="UP000265618"/>
    </source>
</evidence>
<dbReference type="EMBL" id="BDIP01011402">
    <property type="protein sequence ID" value="GIQ93081.1"/>
    <property type="molecule type" value="Genomic_DNA"/>
</dbReference>
<dbReference type="Proteomes" id="UP000265618">
    <property type="component" value="Unassembled WGS sequence"/>
</dbReference>
<accession>A0A9K3DE07</accession>
<name>A0A9K3DE07_9EUKA</name>
<dbReference type="AlphaFoldDB" id="A0A9K3DE07"/>
<keyword evidence="2" id="KW-1185">Reference proteome</keyword>
<evidence type="ECO:0000313" key="1">
    <source>
        <dbReference type="EMBL" id="GIQ93081.1"/>
    </source>
</evidence>
<sequence>HPETITYPPSFAILKDTTPEDSRAPIAQLKRGPEAVAVIYIEYIYRITN</sequence>
<feature type="non-terminal residue" evidence="1">
    <location>
        <position position="1"/>
    </location>
</feature>
<reference evidence="1 2" key="1">
    <citation type="journal article" date="2018" name="PLoS ONE">
        <title>The draft genome of Kipferlia bialata reveals reductive genome evolution in fornicate parasites.</title>
        <authorList>
            <person name="Tanifuji G."/>
            <person name="Takabayashi S."/>
            <person name="Kume K."/>
            <person name="Takagi M."/>
            <person name="Nakayama T."/>
            <person name="Kamikawa R."/>
            <person name="Inagaki Y."/>
            <person name="Hashimoto T."/>
        </authorList>
    </citation>
    <scope>NUCLEOTIDE SEQUENCE [LARGE SCALE GENOMIC DNA]</scope>
    <source>
        <strain evidence="1">NY0173</strain>
    </source>
</reference>
<feature type="non-terminal residue" evidence="1">
    <location>
        <position position="49"/>
    </location>
</feature>